<dbReference type="InterPro" id="IPR007324">
    <property type="entry name" value="Sugar-bd_dom_put"/>
</dbReference>
<dbReference type="EMBL" id="RXMA01000013">
    <property type="protein sequence ID" value="RTR18896.1"/>
    <property type="molecule type" value="Genomic_DNA"/>
</dbReference>
<comment type="caution">
    <text evidence="6">The sequence shown here is derived from an EMBL/GenBank/DDBJ whole genome shotgun (WGS) entry which is preliminary data.</text>
</comment>
<keyword evidence="4" id="KW-0804">Transcription</keyword>
<dbReference type="Gene3D" id="1.10.10.10">
    <property type="entry name" value="Winged helix-like DNA-binding domain superfamily/Winged helix DNA-binding domain"/>
    <property type="match status" value="1"/>
</dbReference>
<name>A0A3S0K3J0_9PROT</name>
<evidence type="ECO:0000256" key="3">
    <source>
        <dbReference type="ARBA" id="ARBA00023125"/>
    </source>
</evidence>
<evidence type="ECO:0000259" key="5">
    <source>
        <dbReference type="Pfam" id="PF04198"/>
    </source>
</evidence>
<comment type="similarity">
    <text evidence="1">Belongs to the SorC transcriptional regulatory family.</text>
</comment>
<sequence>MSDRHSRKLDQAARAAWLYYIAGNTQDEVAAKLNVSRQAAQRLVSLAVAEKLIKFRLNHPIAEAVALEERLRERYGLTQCTVMPVDPGQPNPIPGIAIAAAEQIETHLEPREPTVLGLSTGRTLRAAVAEVMTMNRPEHKTVSLVGAMLRDGRAAPYEVVMSLAERTGASGFPLPTPSVTEAVEEAQVLRAQRSYTRILELVAQTSACFVGVGSIAWNSAFHHDGFVNDAELMELIDLGGVGEIAGRVYNNVGEPLHGAVNDRMVGVPLAVLKECNTIIVGGGDQKVMAIRAALRGKLAKGLITDERTAAAVLSLG</sequence>
<organism evidence="6 7">
    <name type="scientific">Azospirillum griseum</name>
    <dbReference type="NCBI Taxonomy" id="2496639"/>
    <lineage>
        <taxon>Bacteria</taxon>
        <taxon>Pseudomonadati</taxon>
        <taxon>Pseudomonadota</taxon>
        <taxon>Alphaproteobacteria</taxon>
        <taxon>Rhodospirillales</taxon>
        <taxon>Azospirillaceae</taxon>
        <taxon>Azospirillum</taxon>
    </lineage>
</organism>
<dbReference type="Pfam" id="PF04198">
    <property type="entry name" value="Sugar-bind"/>
    <property type="match status" value="1"/>
</dbReference>
<dbReference type="RefSeq" id="WP_126616747.1">
    <property type="nucleotide sequence ID" value="NZ_JBHUCY010000038.1"/>
</dbReference>
<dbReference type="InterPro" id="IPR036388">
    <property type="entry name" value="WH-like_DNA-bd_sf"/>
</dbReference>
<proteinExistence type="inferred from homology"/>
<gene>
    <name evidence="6" type="ORF">EJ903_14760</name>
</gene>
<keyword evidence="2" id="KW-0805">Transcription regulation</keyword>
<dbReference type="OrthoDB" id="7065657at2"/>
<dbReference type="GO" id="GO:0003677">
    <property type="term" value="F:DNA binding"/>
    <property type="evidence" value="ECO:0007669"/>
    <property type="project" value="UniProtKB-KW"/>
</dbReference>
<dbReference type="InterPro" id="IPR037171">
    <property type="entry name" value="NagB/RpiA_transferase-like"/>
</dbReference>
<dbReference type="SUPFAM" id="SSF100950">
    <property type="entry name" value="NagB/RpiA/CoA transferase-like"/>
    <property type="match status" value="1"/>
</dbReference>
<evidence type="ECO:0000313" key="7">
    <source>
        <dbReference type="Proteomes" id="UP000277007"/>
    </source>
</evidence>
<protein>
    <submittedName>
        <fullName evidence="6">Sugar-binding transcriptional regulator</fullName>
    </submittedName>
</protein>
<evidence type="ECO:0000256" key="2">
    <source>
        <dbReference type="ARBA" id="ARBA00023015"/>
    </source>
</evidence>
<dbReference type="InterPro" id="IPR051054">
    <property type="entry name" value="SorC_transcr_regulators"/>
</dbReference>
<evidence type="ECO:0000313" key="6">
    <source>
        <dbReference type="EMBL" id="RTR18896.1"/>
    </source>
</evidence>
<dbReference type="AlphaFoldDB" id="A0A3S0K3J0"/>
<dbReference type="Gene3D" id="3.40.50.1360">
    <property type="match status" value="1"/>
</dbReference>
<keyword evidence="3" id="KW-0238">DNA-binding</keyword>
<feature type="domain" description="Sugar-binding" evidence="5">
    <location>
        <begin position="60"/>
        <end position="314"/>
    </location>
</feature>
<evidence type="ECO:0000256" key="1">
    <source>
        <dbReference type="ARBA" id="ARBA00010466"/>
    </source>
</evidence>
<reference evidence="6 7" key="1">
    <citation type="submission" date="2018-12" db="EMBL/GenBank/DDBJ databases">
        <authorList>
            <person name="Yang Y."/>
        </authorList>
    </citation>
    <scope>NUCLEOTIDE SEQUENCE [LARGE SCALE GENOMIC DNA]</scope>
    <source>
        <strain evidence="6 7">L-25-5w-1</strain>
    </source>
</reference>
<evidence type="ECO:0000256" key="4">
    <source>
        <dbReference type="ARBA" id="ARBA00023163"/>
    </source>
</evidence>
<dbReference type="PANTHER" id="PTHR34294">
    <property type="entry name" value="TRANSCRIPTIONAL REGULATOR-RELATED"/>
    <property type="match status" value="1"/>
</dbReference>
<dbReference type="GO" id="GO:0030246">
    <property type="term" value="F:carbohydrate binding"/>
    <property type="evidence" value="ECO:0007669"/>
    <property type="project" value="InterPro"/>
</dbReference>
<accession>A0A3S0K3J0</accession>
<dbReference type="PANTHER" id="PTHR34294:SF1">
    <property type="entry name" value="TRANSCRIPTIONAL REGULATOR LSRR"/>
    <property type="match status" value="1"/>
</dbReference>
<keyword evidence="7" id="KW-1185">Reference proteome</keyword>
<dbReference type="Proteomes" id="UP000277007">
    <property type="component" value="Unassembled WGS sequence"/>
</dbReference>